<accession>A0A2V2YKU7</accession>
<keyword evidence="1" id="KW-1133">Transmembrane helix</keyword>
<comment type="caution">
    <text evidence="2">The sequence shown here is derived from an EMBL/GenBank/DDBJ whole genome shotgun (WGS) entry which is preliminary data.</text>
</comment>
<protein>
    <submittedName>
        <fullName evidence="2">Uncharacterized protein</fullName>
    </submittedName>
</protein>
<evidence type="ECO:0000313" key="3">
    <source>
        <dbReference type="Proteomes" id="UP000246635"/>
    </source>
</evidence>
<keyword evidence="1" id="KW-0812">Transmembrane</keyword>
<keyword evidence="3" id="KW-1185">Reference proteome</keyword>
<name>A0A2V2YKU7_9BACL</name>
<evidence type="ECO:0000313" key="2">
    <source>
        <dbReference type="EMBL" id="PWV93768.1"/>
    </source>
</evidence>
<gene>
    <name evidence="2" type="ORF">DFQ01_1347</name>
</gene>
<keyword evidence="1" id="KW-0472">Membrane</keyword>
<organism evidence="2 3">
    <name type="scientific">Paenibacillus cellulosilyticus</name>
    <dbReference type="NCBI Taxonomy" id="375489"/>
    <lineage>
        <taxon>Bacteria</taxon>
        <taxon>Bacillati</taxon>
        <taxon>Bacillota</taxon>
        <taxon>Bacilli</taxon>
        <taxon>Bacillales</taxon>
        <taxon>Paenibacillaceae</taxon>
        <taxon>Paenibacillus</taxon>
    </lineage>
</organism>
<dbReference type="Proteomes" id="UP000246635">
    <property type="component" value="Unassembled WGS sequence"/>
</dbReference>
<sequence>MALTPSGLQNGRGEVLERVAYHACMESRAPLGYSLVWIFTTLLLFILLVF</sequence>
<feature type="transmembrane region" description="Helical" evidence="1">
    <location>
        <begin position="31"/>
        <end position="49"/>
    </location>
</feature>
<dbReference type="EMBL" id="QGTQ01000034">
    <property type="protein sequence ID" value="PWV93768.1"/>
    <property type="molecule type" value="Genomic_DNA"/>
</dbReference>
<reference evidence="2 3" key="1">
    <citation type="submission" date="2018-05" db="EMBL/GenBank/DDBJ databases">
        <title>Genomic Encyclopedia of Type Strains, Phase III (KMG-III): the genomes of soil and plant-associated and newly described type strains.</title>
        <authorList>
            <person name="Whitman W."/>
        </authorList>
    </citation>
    <scope>NUCLEOTIDE SEQUENCE [LARGE SCALE GENOMIC DNA]</scope>
    <source>
        <strain evidence="2 3">CECT 5696</strain>
    </source>
</reference>
<evidence type="ECO:0000256" key="1">
    <source>
        <dbReference type="SAM" id="Phobius"/>
    </source>
</evidence>
<dbReference type="AlphaFoldDB" id="A0A2V2YKU7"/>
<proteinExistence type="predicted"/>